<feature type="transmembrane region" description="Helical" evidence="1">
    <location>
        <begin position="149"/>
        <end position="176"/>
    </location>
</feature>
<dbReference type="HOGENOM" id="CLU_1224034_0_0_6"/>
<evidence type="ECO:0000313" key="3">
    <source>
        <dbReference type="Proteomes" id="UP000000466"/>
    </source>
</evidence>
<dbReference type="KEGG" id="saga:M5M_15840"/>
<feature type="transmembrane region" description="Helical" evidence="1">
    <location>
        <begin position="122"/>
        <end position="142"/>
    </location>
</feature>
<dbReference type="eggNOG" id="ENOG50337A2">
    <property type="taxonomic scope" value="Bacteria"/>
</dbReference>
<keyword evidence="1" id="KW-1133">Transmembrane helix</keyword>
<dbReference type="RefSeq" id="WP_015048453.1">
    <property type="nucleotide sequence ID" value="NC_018868.3"/>
</dbReference>
<reference evidence="2 3" key="1">
    <citation type="journal article" date="2013" name="Genome Announc.">
        <title>Complete genome sequence of Simiduia agarivorans SA1(T), a marine bacterium able to degrade a variety of polysaccharides.</title>
        <authorList>
            <person name="Lin S.Y."/>
            <person name="Shieh W.Y."/>
            <person name="Chen J.S."/>
            <person name="Tang S.L."/>
        </authorList>
    </citation>
    <scope>NUCLEOTIDE SEQUENCE [LARGE SCALE GENOMIC DNA]</scope>
    <source>
        <strain evidence="3">DSM 21679 / JCM 13881 / BCRC 17597 / SA1</strain>
    </source>
</reference>
<dbReference type="OrthoDB" id="5739795at2"/>
<dbReference type="InterPro" id="IPR054235">
    <property type="entry name" value="DUF6962"/>
</dbReference>
<sequence length="206" mass="22400">MWVDSLTELTTAATDLLLALMALALAVFYRHHGNWSRVFGLLALGAGLGAVAHGLALPVGAITACWLVIYAALALLVAQFALIVIQDLWGPAAVRRATLPLLALAAGFWLYTSFVGDSFLPFIVYEVLAMGFALAGFSWQAWQRRAGAGWLVLGVLLTLVAAAVQALKLFTFTLIWPFDHNGVYHLIQMVALVPFWLGVRRLPVQR</sequence>
<feature type="transmembrane region" description="Helical" evidence="1">
    <location>
        <begin position="182"/>
        <end position="199"/>
    </location>
</feature>
<keyword evidence="3" id="KW-1185">Reference proteome</keyword>
<protein>
    <submittedName>
        <fullName evidence="2">Uncharacterized protein</fullName>
    </submittedName>
</protein>
<name>K4KPW8_SIMAS</name>
<evidence type="ECO:0000313" key="2">
    <source>
        <dbReference type="EMBL" id="AFV00301.1"/>
    </source>
</evidence>
<dbReference type="STRING" id="1117647.M5M_15840"/>
<accession>K4KPW8</accession>
<dbReference type="AlphaFoldDB" id="K4KPW8"/>
<feature type="transmembrane region" description="Helical" evidence="1">
    <location>
        <begin position="67"/>
        <end position="85"/>
    </location>
</feature>
<proteinExistence type="predicted"/>
<keyword evidence="1" id="KW-0472">Membrane</keyword>
<evidence type="ECO:0000256" key="1">
    <source>
        <dbReference type="SAM" id="Phobius"/>
    </source>
</evidence>
<organism evidence="2 3">
    <name type="scientific">Simiduia agarivorans (strain DSM 21679 / JCM 13881 / BCRC 17597 / SA1)</name>
    <dbReference type="NCBI Taxonomy" id="1117647"/>
    <lineage>
        <taxon>Bacteria</taxon>
        <taxon>Pseudomonadati</taxon>
        <taxon>Pseudomonadota</taxon>
        <taxon>Gammaproteobacteria</taxon>
        <taxon>Cellvibrionales</taxon>
        <taxon>Cellvibrionaceae</taxon>
        <taxon>Simiduia</taxon>
    </lineage>
</organism>
<feature type="transmembrane region" description="Helical" evidence="1">
    <location>
        <begin position="97"/>
        <end position="116"/>
    </location>
</feature>
<keyword evidence="1" id="KW-0812">Transmembrane</keyword>
<dbReference type="Proteomes" id="UP000000466">
    <property type="component" value="Chromosome"/>
</dbReference>
<gene>
    <name evidence="2" type="ordered locus">M5M_15840</name>
</gene>
<dbReference type="Pfam" id="PF22285">
    <property type="entry name" value="DUF6962"/>
    <property type="match status" value="1"/>
</dbReference>
<dbReference type="EMBL" id="CP003746">
    <property type="protein sequence ID" value="AFV00301.1"/>
    <property type="molecule type" value="Genomic_DNA"/>
</dbReference>
<feature type="transmembrane region" description="Helical" evidence="1">
    <location>
        <begin position="12"/>
        <end position="29"/>
    </location>
</feature>
<feature type="transmembrane region" description="Helical" evidence="1">
    <location>
        <begin position="41"/>
        <end position="61"/>
    </location>
</feature>